<protein>
    <submittedName>
        <fullName evidence="2">Uncharacterized protein</fullName>
    </submittedName>
</protein>
<accession>A0AAN8PQP4</accession>
<dbReference type="AlphaFoldDB" id="A0AAN8PQP4"/>
<keyword evidence="3" id="KW-1185">Reference proteome</keyword>
<organism evidence="2 3">
    <name type="scientific">Patella caerulea</name>
    <name type="common">Rayed Mediterranean limpet</name>
    <dbReference type="NCBI Taxonomy" id="87958"/>
    <lineage>
        <taxon>Eukaryota</taxon>
        <taxon>Metazoa</taxon>
        <taxon>Spiralia</taxon>
        <taxon>Lophotrochozoa</taxon>
        <taxon>Mollusca</taxon>
        <taxon>Gastropoda</taxon>
        <taxon>Patellogastropoda</taxon>
        <taxon>Patelloidea</taxon>
        <taxon>Patellidae</taxon>
        <taxon>Patella</taxon>
    </lineage>
</organism>
<proteinExistence type="predicted"/>
<evidence type="ECO:0000313" key="2">
    <source>
        <dbReference type="EMBL" id="KAK6181977.1"/>
    </source>
</evidence>
<dbReference type="Proteomes" id="UP001347796">
    <property type="component" value="Unassembled WGS sequence"/>
</dbReference>
<sequence>MVIDGIPVTEEERSKAEIYFTEQQQYMQQQSVGNTTTVESSLPGIGQYKTTVPVKVTNVQLSSPPVWNGAIVYDDPENTHRGGGRRRGGQRNELGNPSRNGALNYQPLGSQQTCSYSINNSSSNNNRNQYGYLQNMPHITQHTAEYMESLARLNNVRNNRR</sequence>
<evidence type="ECO:0000256" key="1">
    <source>
        <dbReference type="SAM" id="MobiDB-lite"/>
    </source>
</evidence>
<dbReference type="EMBL" id="JAZGQO010000007">
    <property type="protein sequence ID" value="KAK6181977.1"/>
    <property type="molecule type" value="Genomic_DNA"/>
</dbReference>
<gene>
    <name evidence="2" type="ORF">SNE40_009752</name>
</gene>
<feature type="compositionally biased region" description="Polar residues" evidence="1">
    <location>
        <begin position="93"/>
        <end position="105"/>
    </location>
</feature>
<name>A0AAN8PQP4_PATCE</name>
<comment type="caution">
    <text evidence="2">The sequence shown here is derived from an EMBL/GenBank/DDBJ whole genome shotgun (WGS) entry which is preliminary data.</text>
</comment>
<reference evidence="2 3" key="1">
    <citation type="submission" date="2024-01" db="EMBL/GenBank/DDBJ databases">
        <title>The genome of the rayed Mediterranean limpet Patella caerulea (Linnaeus, 1758).</title>
        <authorList>
            <person name="Anh-Thu Weber A."/>
            <person name="Halstead-Nussloch G."/>
        </authorList>
    </citation>
    <scope>NUCLEOTIDE SEQUENCE [LARGE SCALE GENOMIC DNA]</scope>
    <source>
        <strain evidence="2">AATW-2023a</strain>
        <tissue evidence="2">Whole specimen</tissue>
    </source>
</reference>
<evidence type="ECO:0000313" key="3">
    <source>
        <dbReference type="Proteomes" id="UP001347796"/>
    </source>
</evidence>
<feature type="region of interest" description="Disordered" evidence="1">
    <location>
        <begin position="70"/>
        <end position="105"/>
    </location>
</feature>